<proteinExistence type="predicted"/>
<dbReference type="AlphaFoldDB" id="A0A7S3DS41"/>
<dbReference type="PRINTS" id="PR00301">
    <property type="entry name" value="HEATSHOCK70"/>
</dbReference>
<feature type="compositionally biased region" description="Acidic residues" evidence="5">
    <location>
        <begin position="922"/>
        <end position="931"/>
    </location>
</feature>
<evidence type="ECO:0000256" key="1">
    <source>
        <dbReference type="ARBA" id="ARBA00022741"/>
    </source>
</evidence>
<feature type="compositionally biased region" description="Acidic residues" evidence="5">
    <location>
        <begin position="594"/>
        <end position="622"/>
    </location>
</feature>
<feature type="region of interest" description="Disordered" evidence="5">
    <location>
        <begin position="589"/>
        <end position="680"/>
    </location>
</feature>
<dbReference type="InterPro" id="IPR043129">
    <property type="entry name" value="ATPase_NBD"/>
</dbReference>
<evidence type="ECO:0000256" key="2">
    <source>
        <dbReference type="ARBA" id="ARBA00022824"/>
    </source>
</evidence>
<feature type="chain" id="PRO_5031470999" evidence="6">
    <location>
        <begin position="35"/>
        <end position="965"/>
    </location>
</feature>
<feature type="compositionally biased region" description="Basic and acidic residues" evidence="5">
    <location>
        <begin position="623"/>
        <end position="677"/>
    </location>
</feature>
<feature type="region of interest" description="Disordered" evidence="5">
    <location>
        <begin position="858"/>
        <end position="965"/>
    </location>
</feature>
<dbReference type="GO" id="GO:0140662">
    <property type="term" value="F:ATP-dependent protein folding chaperone"/>
    <property type="evidence" value="ECO:0007669"/>
    <property type="project" value="InterPro"/>
</dbReference>
<dbReference type="EMBL" id="HBHT01025010">
    <property type="protein sequence ID" value="CAD9976572.1"/>
    <property type="molecule type" value="Transcribed_RNA"/>
</dbReference>
<evidence type="ECO:0000256" key="4">
    <source>
        <dbReference type="ARBA" id="ARBA00023186"/>
    </source>
</evidence>
<feature type="region of interest" description="Disordered" evidence="5">
    <location>
        <begin position="463"/>
        <end position="494"/>
    </location>
</feature>
<keyword evidence="6" id="KW-0732">Signal</keyword>
<dbReference type="Gene3D" id="3.30.30.30">
    <property type="match status" value="1"/>
</dbReference>
<dbReference type="Gene3D" id="2.60.34.10">
    <property type="entry name" value="Substrate Binding Domain Of DNAk, Chain A, domain 1"/>
    <property type="match status" value="1"/>
</dbReference>
<protein>
    <submittedName>
        <fullName evidence="7">Uncharacterized protein</fullName>
    </submittedName>
</protein>
<dbReference type="GO" id="GO:0034663">
    <property type="term" value="C:endoplasmic reticulum chaperone complex"/>
    <property type="evidence" value="ECO:0007669"/>
    <property type="project" value="TreeGrafter"/>
</dbReference>
<dbReference type="GO" id="GO:0030968">
    <property type="term" value="P:endoplasmic reticulum unfolded protein response"/>
    <property type="evidence" value="ECO:0007669"/>
    <property type="project" value="TreeGrafter"/>
</dbReference>
<feature type="compositionally biased region" description="Basic and acidic residues" evidence="5">
    <location>
        <begin position="932"/>
        <end position="945"/>
    </location>
</feature>
<dbReference type="InterPro" id="IPR029047">
    <property type="entry name" value="HSP70_peptide-bd_sf"/>
</dbReference>
<feature type="compositionally biased region" description="Basic and acidic residues" evidence="5">
    <location>
        <begin position="858"/>
        <end position="870"/>
    </location>
</feature>
<dbReference type="InterPro" id="IPR013126">
    <property type="entry name" value="Hsp_70_fam"/>
</dbReference>
<sequence length="965" mass="108014">MTSRRFCPTWKHQAMAPFFVLALVALLLPVTVDARSVLGIDLGSTYMKVALVRSGSPLEIVTNLHSKRKTEQLILFDQKQRFFGADANGLLQRKAQFTPAAMTEMLGREMSHPNVKTLIDRHFPVQPTYNETRKGLSVNVPKAGDFTPEELVAMVLQHAVEISVAYAKEAGSNIPPPTDIVLTVPSYYTQVERKAILDAASLANLNVLTLIDETTGAALHYAHDKNFEEEQVFLFYNMGASSLQVEIVKLFQYELKSGVGKPKPVPALQVLAKTWDSTLGGLAWDNVLVEYFADEFNKAWRKASGDESKDIRTVQRPMTKLRIAANKAKHVLSANTEYPIHMDSLHDDISLHLVVTRDDFEKMTEPLLERATKPVLEALALADMTVTNLTGIELLGGGMRVPSVQTKLTEVLDPVVLGLHMNADESMALGAAFGGANVSTAFRVRPVGMTDITPFAQQITLTNLPAGDAEDGASGGWFRKSQKKEEEKKDDDEEEWNKKATLFKANSKMGIKKTIAFTHDKDVHCALDYVESELHVEGQELTLERFEIGGVSDFTKEIAEKGLEGKPKVSLQFEMSPSGITSLVKAEASMEETYTVEEEVEVDDEEADDADTSADASPDAEEEKTTEAEDKKEDEADTTDESKENKTDDTEAAKEAENKTSEEKPKKKKKVMVEKEKKRLHKRTLKVSTYYEGKIQPHWEELMADSKAKLLEMDEADKKRVMLEESKNRVESYMFTVKNKLIDLEEELSTVSTEEQREECRKLASETEEWLEDEGYTADFPTMEEKFVELSTPFEKILLRLKEKDARPAMVEKLEKILAKAEELLKKWETTMPQVTEEDREKVTEKIEAARASIKELEEAQAAKEAHEEPAYLSTDLPEKVSPVEKLMQRLSKKPKPKPQKKESNETKSENATEANSTDSSDSTEDASSTEEDAKANTEEEKPAVETEDSTAEEEATKDEGDDEL</sequence>
<dbReference type="Gene3D" id="3.30.420.40">
    <property type="match status" value="2"/>
</dbReference>
<keyword evidence="1" id="KW-0547">Nucleotide-binding</keyword>
<evidence type="ECO:0000313" key="7">
    <source>
        <dbReference type="EMBL" id="CAD9976572.1"/>
    </source>
</evidence>
<evidence type="ECO:0000256" key="3">
    <source>
        <dbReference type="ARBA" id="ARBA00022840"/>
    </source>
</evidence>
<keyword evidence="4" id="KW-0143">Chaperone</keyword>
<feature type="compositionally biased region" description="Acidic residues" evidence="5">
    <location>
        <begin position="946"/>
        <end position="965"/>
    </location>
</feature>
<dbReference type="Pfam" id="PF00012">
    <property type="entry name" value="HSP70"/>
    <property type="match status" value="1"/>
</dbReference>
<accession>A0A7S3DS41</accession>
<organism evidence="7">
    <name type="scientific">Entomoneis paludosa</name>
    <dbReference type="NCBI Taxonomy" id="265537"/>
    <lineage>
        <taxon>Eukaryota</taxon>
        <taxon>Sar</taxon>
        <taxon>Stramenopiles</taxon>
        <taxon>Ochrophyta</taxon>
        <taxon>Bacillariophyta</taxon>
        <taxon>Bacillariophyceae</taxon>
        <taxon>Bacillariophycidae</taxon>
        <taxon>Entomoneidaceae</taxon>
        <taxon>Entomoneis</taxon>
    </lineage>
</organism>
<dbReference type="CDD" id="cd10230">
    <property type="entry name" value="ASKHA_NBD_HSP70_HYOU1"/>
    <property type="match status" value="1"/>
</dbReference>
<feature type="signal peptide" evidence="6">
    <location>
        <begin position="1"/>
        <end position="34"/>
    </location>
</feature>
<gene>
    <name evidence="7" type="ORF">APAL1065_LOCUS16784</name>
</gene>
<dbReference type="PANTHER" id="PTHR45639">
    <property type="entry name" value="HSC70CB, ISOFORM G-RELATED"/>
    <property type="match status" value="1"/>
</dbReference>
<feature type="compositionally biased region" description="Low complexity" evidence="5">
    <location>
        <begin position="912"/>
        <end position="921"/>
    </location>
</feature>
<evidence type="ECO:0000256" key="6">
    <source>
        <dbReference type="SAM" id="SignalP"/>
    </source>
</evidence>
<dbReference type="FunFam" id="3.90.640.10:FF:000004">
    <property type="entry name" value="Heat shock 70 kDa protein 4"/>
    <property type="match status" value="1"/>
</dbReference>
<dbReference type="InterPro" id="IPR029048">
    <property type="entry name" value="HSP70_C_sf"/>
</dbReference>
<dbReference type="PANTHER" id="PTHR45639:SF3">
    <property type="entry name" value="HYPOXIA UP-REGULATED PROTEIN 1"/>
    <property type="match status" value="1"/>
</dbReference>
<evidence type="ECO:0000256" key="5">
    <source>
        <dbReference type="SAM" id="MobiDB-lite"/>
    </source>
</evidence>
<feature type="compositionally biased region" description="Basic and acidic residues" evidence="5">
    <location>
        <begin position="900"/>
        <end position="911"/>
    </location>
</feature>
<dbReference type="SUPFAM" id="SSF53067">
    <property type="entry name" value="Actin-like ATPase domain"/>
    <property type="match status" value="2"/>
</dbReference>
<dbReference type="SUPFAM" id="SSF100934">
    <property type="entry name" value="Heat shock protein 70kD (HSP70), C-terminal subdomain"/>
    <property type="match status" value="1"/>
</dbReference>
<name>A0A7S3DS41_9STRA</name>
<dbReference type="Gene3D" id="1.20.1270.10">
    <property type="match status" value="1"/>
</dbReference>
<keyword evidence="3" id="KW-0067">ATP-binding</keyword>
<reference evidence="7" key="1">
    <citation type="submission" date="2021-01" db="EMBL/GenBank/DDBJ databases">
        <authorList>
            <person name="Corre E."/>
            <person name="Pelletier E."/>
            <person name="Niang G."/>
            <person name="Scheremetjew M."/>
            <person name="Finn R."/>
            <person name="Kale V."/>
            <person name="Holt S."/>
            <person name="Cochrane G."/>
            <person name="Meng A."/>
            <person name="Brown T."/>
            <person name="Cohen L."/>
        </authorList>
    </citation>
    <scope>NUCLEOTIDE SEQUENCE</scope>
    <source>
        <strain evidence="7">CCMP125</strain>
    </source>
</reference>
<dbReference type="GO" id="GO:0005524">
    <property type="term" value="F:ATP binding"/>
    <property type="evidence" value="ECO:0007669"/>
    <property type="project" value="UniProtKB-KW"/>
</dbReference>
<dbReference type="Gene3D" id="3.90.640.10">
    <property type="entry name" value="Actin, Chain A, domain 4"/>
    <property type="match status" value="1"/>
</dbReference>
<keyword evidence="2" id="KW-0256">Endoplasmic reticulum</keyword>